<protein>
    <recommendedName>
        <fullName evidence="7">Zn(2)-C6 fungal-type domain-containing protein</fullName>
    </recommendedName>
</protein>
<evidence type="ECO:0000313" key="9">
    <source>
        <dbReference type="Proteomes" id="UP001390339"/>
    </source>
</evidence>
<dbReference type="InterPro" id="IPR021858">
    <property type="entry name" value="Fun_TF"/>
</dbReference>
<dbReference type="Proteomes" id="UP001390339">
    <property type="component" value="Unassembled WGS sequence"/>
</dbReference>
<feature type="domain" description="Zn(2)-C6 fungal-type" evidence="7">
    <location>
        <begin position="19"/>
        <end position="49"/>
    </location>
</feature>
<dbReference type="PROSITE" id="PS50048">
    <property type="entry name" value="ZN2_CY6_FUNGAL_2"/>
    <property type="match status" value="1"/>
</dbReference>
<gene>
    <name evidence="8" type="ORF">PGQ11_010699</name>
</gene>
<dbReference type="SMART" id="SM00066">
    <property type="entry name" value="GAL4"/>
    <property type="match status" value="1"/>
</dbReference>
<evidence type="ECO:0000256" key="6">
    <source>
        <dbReference type="ARBA" id="ARBA00023242"/>
    </source>
</evidence>
<dbReference type="InterPro" id="IPR036864">
    <property type="entry name" value="Zn2-C6_fun-type_DNA-bd_sf"/>
</dbReference>
<dbReference type="PANTHER" id="PTHR36206:SF12">
    <property type="entry name" value="ASPERCRYPTIN BIOSYNTHESIS CLUSTER-SPECIFIC TRANSCRIPTION REGULATOR ATNN-RELATED"/>
    <property type="match status" value="1"/>
</dbReference>
<dbReference type="PROSITE" id="PS00463">
    <property type="entry name" value="ZN2_CY6_FUNGAL_1"/>
    <property type="match status" value="1"/>
</dbReference>
<dbReference type="InterPro" id="IPR001138">
    <property type="entry name" value="Zn2Cys6_DnaBD"/>
</dbReference>
<dbReference type="PANTHER" id="PTHR36206">
    <property type="entry name" value="ASPERCRYPTIN BIOSYNTHESIS CLUSTER-SPECIFIC TRANSCRIPTION REGULATOR ATNN-RELATED"/>
    <property type="match status" value="1"/>
</dbReference>
<evidence type="ECO:0000256" key="5">
    <source>
        <dbReference type="ARBA" id="ARBA00023163"/>
    </source>
</evidence>
<sequence length="493" mass="55918">MGKEPANRRRRVHTRSRKGCIACKKRHVRCDEARPACTSCMMTSWQCVYPSDGNAVQSQPIIAPRLGAHVGKVPIDPFDSLPIKMSRRSLELWQRFTHVDPLLTRNSPVREIQYLSLSRADPSVCHLLILLAAVHSTDSLDALGEFKATFLDHKVHAIKMVNAWLTDPDLKYSSQCIRVVSTLCLIEACFGDQVAARVHNKGLLQLLEMKKNGDEHVNRDKDVLDRFVFVVQLIIRCILDDPRCISDDENPFSHQYRSDLLRLTPYLLRAGEQLDQPKGFGKVVQAGCLGPLSAKTHGHVNVMDGIALLEDMNPVAGGGMLELIWTFARLHVFSLGDSLEIGMPEHCQVHPVPGLSTTWSCLVSITFNFCKLIMQWPDDRIFPEDEIADLVEVGTRNVDMTWTAMLNGTCDRDMWFWEAFASLLVLIRVRRSFGRLSPHLQRREQALSHYIKAWSHITGTTTWEGARQVLQKVVWYYNGPEEIARETWARAMA</sequence>
<keyword evidence="4" id="KW-0238">DNA-binding</keyword>
<comment type="caution">
    <text evidence="8">The sequence shown here is derived from an EMBL/GenBank/DDBJ whole genome shotgun (WGS) entry which is preliminary data.</text>
</comment>
<evidence type="ECO:0000259" key="7">
    <source>
        <dbReference type="PROSITE" id="PS50048"/>
    </source>
</evidence>
<evidence type="ECO:0000313" key="8">
    <source>
        <dbReference type="EMBL" id="KAK8859965.1"/>
    </source>
</evidence>
<evidence type="ECO:0000256" key="2">
    <source>
        <dbReference type="ARBA" id="ARBA00022833"/>
    </source>
</evidence>
<keyword evidence="5" id="KW-0804">Transcription</keyword>
<dbReference type="SUPFAM" id="SSF57701">
    <property type="entry name" value="Zn2/Cys6 DNA-binding domain"/>
    <property type="match status" value="1"/>
</dbReference>
<dbReference type="Pfam" id="PF11951">
    <property type="entry name" value="Fungal_trans_2"/>
    <property type="match status" value="1"/>
</dbReference>
<dbReference type="CDD" id="cd00067">
    <property type="entry name" value="GAL4"/>
    <property type="match status" value="1"/>
</dbReference>
<dbReference type="InterPro" id="IPR052360">
    <property type="entry name" value="Transcr_Regulatory_Proteins"/>
</dbReference>
<keyword evidence="2" id="KW-0862">Zinc</keyword>
<evidence type="ECO:0000256" key="1">
    <source>
        <dbReference type="ARBA" id="ARBA00022723"/>
    </source>
</evidence>
<dbReference type="EMBL" id="JAPCWZ010000006">
    <property type="protein sequence ID" value="KAK8859965.1"/>
    <property type="molecule type" value="Genomic_DNA"/>
</dbReference>
<dbReference type="Pfam" id="PF00172">
    <property type="entry name" value="Zn_clus"/>
    <property type="match status" value="1"/>
</dbReference>
<keyword evidence="6" id="KW-0539">Nucleus</keyword>
<keyword evidence="3" id="KW-0805">Transcription regulation</keyword>
<dbReference type="Gene3D" id="4.10.240.10">
    <property type="entry name" value="Zn(2)-C6 fungal-type DNA-binding domain"/>
    <property type="match status" value="1"/>
</dbReference>
<evidence type="ECO:0000256" key="3">
    <source>
        <dbReference type="ARBA" id="ARBA00023015"/>
    </source>
</evidence>
<keyword evidence="9" id="KW-1185">Reference proteome</keyword>
<keyword evidence="1" id="KW-0479">Metal-binding</keyword>
<organism evidence="8 9">
    <name type="scientific">Apiospora arundinis</name>
    <dbReference type="NCBI Taxonomy" id="335852"/>
    <lineage>
        <taxon>Eukaryota</taxon>
        <taxon>Fungi</taxon>
        <taxon>Dikarya</taxon>
        <taxon>Ascomycota</taxon>
        <taxon>Pezizomycotina</taxon>
        <taxon>Sordariomycetes</taxon>
        <taxon>Xylariomycetidae</taxon>
        <taxon>Amphisphaeriales</taxon>
        <taxon>Apiosporaceae</taxon>
        <taxon>Apiospora</taxon>
    </lineage>
</organism>
<proteinExistence type="predicted"/>
<evidence type="ECO:0000256" key="4">
    <source>
        <dbReference type="ARBA" id="ARBA00023125"/>
    </source>
</evidence>
<accession>A0ABR2ICH3</accession>
<name>A0ABR2ICH3_9PEZI</name>
<reference evidence="8 9" key="1">
    <citation type="journal article" date="2024" name="IMA Fungus">
        <title>Apiospora arundinis, a panoply of carbohydrate-active enzymes and secondary metabolites.</title>
        <authorList>
            <person name="Sorensen T."/>
            <person name="Petersen C."/>
            <person name="Muurmann A.T."/>
            <person name="Christiansen J.V."/>
            <person name="Brundto M.L."/>
            <person name="Overgaard C.K."/>
            <person name="Boysen A.T."/>
            <person name="Wollenberg R.D."/>
            <person name="Larsen T.O."/>
            <person name="Sorensen J.L."/>
            <person name="Nielsen K.L."/>
            <person name="Sondergaard T.E."/>
        </authorList>
    </citation>
    <scope>NUCLEOTIDE SEQUENCE [LARGE SCALE GENOMIC DNA]</scope>
    <source>
        <strain evidence="8 9">AAU 773</strain>
    </source>
</reference>